<dbReference type="AlphaFoldDB" id="A0A366LVG5"/>
<evidence type="ECO:0000256" key="1">
    <source>
        <dbReference type="SAM" id="SignalP"/>
    </source>
</evidence>
<sequence length="122" mass="12941">MKLAEVASRLSIVTATAIAVAATFAGPLTGTATAATGTSTAATKTQTMGWPTGCHWEILSWQYTGAICAENNGGWYQAIAICKNHETDKLFDRYGPWRQTGPSFAYCQAAEKVESAGYATQP</sequence>
<reference evidence="2 3" key="1">
    <citation type="submission" date="2018-06" db="EMBL/GenBank/DDBJ databases">
        <title>Sphaerisporangium craniellae sp. nov., isolated from a marine sponge in the South China Sea.</title>
        <authorList>
            <person name="Li L."/>
        </authorList>
    </citation>
    <scope>NUCLEOTIDE SEQUENCE [LARGE SCALE GENOMIC DNA]</scope>
    <source>
        <strain evidence="2 3">LHW63015</strain>
    </source>
</reference>
<evidence type="ECO:0000313" key="2">
    <source>
        <dbReference type="EMBL" id="RBQ17945.1"/>
    </source>
</evidence>
<keyword evidence="3" id="KW-1185">Reference proteome</keyword>
<protein>
    <submittedName>
        <fullName evidence="2">Uncharacterized protein</fullName>
    </submittedName>
</protein>
<keyword evidence="1" id="KW-0732">Signal</keyword>
<dbReference type="EMBL" id="QMEY01000009">
    <property type="protein sequence ID" value="RBQ17945.1"/>
    <property type="molecule type" value="Genomic_DNA"/>
</dbReference>
<dbReference type="Proteomes" id="UP000253303">
    <property type="component" value="Unassembled WGS sequence"/>
</dbReference>
<evidence type="ECO:0000313" key="3">
    <source>
        <dbReference type="Proteomes" id="UP000253303"/>
    </source>
</evidence>
<organism evidence="2 3">
    <name type="scientific">Spongiactinospora rosea</name>
    <dbReference type="NCBI Taxonomy" id="2248750"/>
    <lineage>
        <taxon>Bacteria</taxon>
        <taxon>Bacillati</taxon>
        <taxon>Actinomycetota</taxon>
        <taxon>Actinomycetes</taxon>
        <taxon>Streptosporangiales</taxon>
        <taxon>Streptosporangiaceae</taxon>
        <taxon>Spongiactinospora</taxon>
    </lineage>
</organism>
<feature type="signal peptide" evidence="1">
    <location>
        <begin position="1"/>
        <end position="34"/>
    </location>
</feature>
<feature type="chain" id="PRO_5017082647" evidence="1">
    <location>
        <begin position="35"/>
        <end position="122"/>
    </location>
</feature>
<name>A0A366LVG5_9ACTN</name>
<proteinExistence type="predicted"/>
<dbReference type="RefSeq" id="WP_113982546.1">
    <property type="nucleotide sequence ID" value="NZ_QMEY01000009.1"/>
</dbReference>
<dbReference type="OrthoDB" id="5197704at2"/>
<accession>A0A366LVG5</accession>
<gene>
    <name evidence="2" type="ORF">DP939_21460</name>
</gene>
<comment type="caution">
    <text evidence="2">The sequence shown here is derived from an EMBL/GenBank/DDBJ whole genome shotgun (WGS) entry which is preliminary data.</text>
</comment>